<accession>A0ABW0H7J2</accession>
<keyword evidence="2" id="KW-1185">Reference proteome</keyword>
<proteinExistence type="predicted"/>
<name>A0ABW0H7J2_9HYPH</name>
<sequence length="75" mass="8133">MNQSLGNLNTIADARQRLGGIGNTTIYDWIKTGRVRAIKLGARTFIADAEIDRILHEANQAAAEKAAARRERGAA</sequence>
<organism evidence="1 2">
    <name type="scientific">Bosea vestrisii</name>
    <dbReference type="NCBI Taxonomy" id="151416"/>
    <lineage>
        <taxon>Bacteria</taxon>
        <taxon>Pseudomonadati</taxon>
        <taxon>Pseudomonadota</taxon>
        <taxon>Alphaproteobacteria</taxon>
        <taxon>Hyphomicrobiales</taxon>
        <taxon>Boseaceae</taxon>
        <taxon>Bosea</taxon>
    </lineage>
</organism>
<dbReference type="EMBL" id="JBHSLV010000002">
    <property type="protein sequence ID" value="MFC5391219.1"/>
    <property type="molecule type" value="Genomic_DNA"/>
</dbReference>
<gene>
    <name evidence="1" type="ORF">ACFPPC_01020</name>
</gene>
<protein>
    <submittedName>
        <fullName evidence="1">Helix-turn-helix domain-containing protein</fullName>
    </submittedName>
</protein>
<reference evidence="2" key="1">
    <citation type="journal article" date="2019" name="Int. J. Syst. Evol. Microbiol.">
        <title>The Global Catalogue of Microorganisms (GCM) 10K type strain sequencing project: providing services to taxonomists for standard genome sequencing and annotation.</title>
        <authorList>
            <consortium name="The Broad Institute Genomics Platform"/>
            <consortium name="The Broad Institute Genome Sequencing Center for Infectious Disease"/>
            <person name="Wu L."/>
            <person name="Ma J."/>
        </authorList>
    </citation>
    <scope>NUCLEOTIDE SEQUENCE [LARGE SCALE GENOMIC DNA]</scope>
    <source>
        <strain evidence="2">CGMCC 1.16326</strain>
    </source>
</reference>
<evidence type="ECO:0000313" key="1">
    <source>
        <dbReference type="EMBL" id="MFC5391219.1"/>
    </source>
</evidence>
<comment type="caution">
    <text evidence="1">The sequence shown here is derived from an EMBL/GenBank/DDBJ whole genome shotgun (WGS) entry which is preliminary data.</text>
</comment>
<dbReference type="Proteomes" id="UP001596104">
    <property type="component" value="Unassembled WGS sequence"/>
</dbReference>
<dbReference type="RefSeq" id="WP_377005987.1">
    <property type="nucleotide sequence ID" value="NZ_JBHSLV010000002.1"/>
</dbReference>
<evidence type="ECO:0000313" key="2">
    <source>
        <dbReference type="Proteomes" id="UP001596104"/>
    </source>
</evidence>